<dbReference type="Proteomes" id="UP000008062">
    <property type="component" value="Chromosome 9"/>
</dbReference>
<evidence type="ECO:0000313" key="1">
    <source>
        <dbReference type="EMBL" id="EGP84527.1"/>
    </source>
</evidence>
<reference evidence="1 2" key="1">
    <citation type="journal article" date="2011" name="PLoS Genet.">
        <title>Finished genome of the fungal wheat pathogen Mycosphaerella graminicola reveals dispensome structure, chromosome plasticity, and stealth pathogenesis.</title>
        <authorList>
            <person name="Goodwin S.B."/>
            <person name="Ben M'barek S."/>
            <person name="Dhillon B."/>
            <person name="Wittenberg A.H.J."/>
            <person name="Crane C.F."/>
            <person name="Hane J.K."/>
            <person name="Foster A.J."/>
            <person name="Van der Lee T.A.J."/>
            <person name="Grimwood J."/>
            <person name="Aerts A."/>
            <person name="Antoniw J."/>
            <person name="Bailey A."/>
            <person name="Bluhm B."/>
            <person name="Bowler J."/>
            <person name="Bristow J."/>
            <person name="van der Burgt A."/>
            <person name="Canto-Canche B."/>
            <person name="Churchill A.C.L."/>
            <person name="Conde-Ferraez L."/>
            <person name="Cools H.J."/>
            <person name="Coutinho P.M."/>
            <person name="Csukai M."/>
            <person name="Dehal P."/>
            <person name="De Wit P."/>
            <person name="Donzelli B."/>
            <person name="van de Geest H.C."/>
            <person name="van Ham R.C.H.J."/>
            <person name="Hammond-Kosack K.E."/>
            <person name="Henrissat B."/>
            <person name="Kilian A."/>
            <person name="Kobayashi A.K."/>
            <person name="Koopmann E."/>
            <person name="Kourmpetis Y."/>
            <person name="Kuzniar A."/>
            <person name="Lindquist E."/>
            <person name="Lombard V."/>
            <person name="Maliepaard C."/>
            <person name="Martins N."/>
            <person name="Mehrabi R."/>
            <person name="Nap J.P.H."/>
            <person name="Ponomarenko A."/>
            <person name="Rudd J.J."/>
            <person name="Salamov A."/>
            <person name="Schmutz J."/>
            <person name="Schouten H.J."/>
            <person name="Shapiro H."/>
            <person name="Stergiopoulos I."/>
            <person name="Torriani S.F.F."/>
            <person name="Tu H."/>
            <person name="de Vries R.P."/>
            <person name="Waalwijk C."/>
            <person name="Ware S.B."/>
            <person name="Wiebenga A."/>
            <person name="Zwiers L.-H."/>
            <person name="Oliver R.P."/>
            <person name="Grigoriev I.V."/>
            <person name="Kema G.H.J."/>
        </authorList>
    </citation>
    <scope>NUCLEOTIDE SEQUENCE [LARGE SCALE GENOMIC DNA]</scope>
    <source>
        <strain evidence="2">CBS 115943 / IPO323</strain>
    </source>
</reference>
<name>F9XKI2_ZYMTI</name>
<proteinExistence type="predicted"/>
<dbReference type="RefSeq" id="XP_003849551.1">
    <property type="nucleotide sequence ID" value="XM_003849503.1"/>
</dbReference>
<protein>
    <submittedName>
        <fullName evidence="1">Uncharacterized protein</fullName>
    </submittedName>
</protein>
<dbReference type="KEGG" id="ztr:MYCGRDRAFT_105817"/>
<keyword evidence="2" id="KW-1185">Reference proteome</keyword>
<dbReference type="EMBL" id="CM001204">
    <property type="protein sequence ID" value="EGP84527.1"/>
    <property type="molecule type" value="Genomic_DNA"/>
</dbReference>
<evidence type="ECO:0000313" key="2">
    <source>
        <dbReference type="Proteomes" id="UP000008062"/>
    </source>
</evidence>
<organism evidence="1 2">
    <name type="scientific">Zymoseptoria tritici (strain CBS 115943 / IPO323)</name>
    <name type="common">Speckled leaf blotch fungus</name>
    <name type="synonym">Septoria tritici</name>
    <dbReference type="NCBI Taxonomy" id="336722"/>
    <lineage>
        <taxon>Eukaryota</taxon>
        <taxon>Fungi</taxon>
        <taxon>Dikarya</taxon>
        <taxon>Ascomycota</taxon>
        <taxon>Pezizomycotina</taxon>
        <taxon>Dothideomycetes</taxon>
        <taxon>Dothideomycetidae</taxon>
        <taxon>Mycosphaerellales</taxon>
        <taxon>Mycosphaerellaceae</taxon>
        <taxon>Zymoseptoria</taxon>
    </lineage>
</organism>
<dbReference type="HOGENOM" id="CLU_2063343_0_0_1"/>
<accession>F9XKI2</accession>
<gene>
    <name evidence="1" type="ORF">MYCGRDRAFT_105817</name>
</gene>
<dbReference type="InParanoid" id="F9XKI2"/>
<sequence>MQHLTDQPGHTPAPLPLARAQLHPPIPLKFPPLLLLEPLNRLSRNLPPRSPLTLLRIRSPRTTHRITLASLPTRRRIALRQHLTNTMNLHRPLNKLIQLKPIVYQLTSTFNLAEHPLDL</sequence>
<dbReference type="AlphaFoldDB" id="F9XKI2"/>
<dbReference type="GeneID" id="13402352"/>